<proteinExistence type="predicted"/>
<keyword evidence="1" id="KW-0472">Membrane</keyword>
<evidence type="ECO:0000256" key="1">
    <source>
        <dbReference type="SAM" id="Phobius"/>
    </source>
</evidence>
<dbReference type="AlphaFoldDB" id="A0A4S8QHY7"/>
<dbReference type="EMBL" id="PQXL01000640">
    <property type="protein sequence ID" value="THV44437.1"/>
    <property type="molecule type" value="Genomic_DNA"/>
</dbReference>
<dbReference type="OrthoDB" id="2507450at2759"/>
<keyword evidence="2" id="KW-0732">Signal</keyword>
<reference evidence="3 4" key="1">
    <citation type="submission" date="2017-12" db="EMBL/GenBank/DDBJ databases">
        <title>Comparative genomics of Botrytis spp.</title>
        <authorList>
            <person name="Valero-Jimenez C.A."/>
            <person name="Tapia P."/>
            <person name="Veloso J."/>
            <person name="Silva-Moreno E."/>
            <person name="Staats M."/>
            <person name="Valdes J.H."/>
            <person name="Van Kan J.A.L."/>
        </authorList>
    </citation>
    <scope>NUCLEOTIDE SEQUENCE [LARGE SCALE GENOMIC DNA]</scope>
    <source>
        <strain evidence="3 4">MUCL435</strain>
    </source>
</reference>
<name>A0A4S8QHY7_9HELO</name>
<evidence type="ECO:0000256" key="2">
    <source>
        <dbReference type="SAM" id="SignalP"/>
    </source>
</evidence>
<organism evidence="3 4">
    <name type="scientific">Botrytis galanthina</name>
    <dbReference type="NCBI Taxonomy" id="278940"/>
    <lineage>
        <taxon>Eukaryota</taxon>
        <taxon>Fungi</taxon>
        <taxon>Dikarya</taxon>
        <taxon>Ascomycota</taxon>
        <taxon>Pezizomycotina</taxon>
        <taxon>Leotiomycetes</taxon>
        <taxon>Helotiales</taxon>
        <taxon>Sclerotiniaceae</taxon>
        <taxon>Botrytis</taxon>
    </lineage>
</organism>
<feature type="chain" id="PRO_5020984984" evidence="2">
    <location>
        <begin position="27"/>
        <end position="200"/>
    </location>
</feature>
<feature type="transmembrane region" description="Helical" evidence="1">
    <location>
        <begin position="177"/>
        <end position="199"/>
    </location>
</feature>
<accession>A0A4S8QHY7</accession>
<keyword evidence="1" id="KW-0812">Transmembrane</keyword>
<feature type="signal peptide" evidence="2">
    <location>
        <begin position="1"/>
        <end position="26"/>
    </location>
</feature>
<keyword evidence="4" id="KW-1185">Reference proteome</keyword>
<evidence type="ECO:0000313" key="3">
    <source>
        <dbReference type="EMBL" id="THV44437.1"/>
    </source>
</evidence>
<dbReference type="Proteomes" id="UP000308671">
    <property type="component" value="Unassembled WGS sequence"/>
</dbReference>
<protein>
    <submittedName>
        <fullName evidence="3">Uncharacterized protein</fullName>
    </submittedName>
</protein>
<gene>
    <name evidence="3" type="ORF">BGAL_0643g00030</name>
</gene>
<comment type="caution">
    <text evidence="3">The sequence shown here is derived from an EMBL/GenBank/DDBJ whole genome shotgun (WGS) entry which is preliminary data.</text>
</comment>
<keyword evidence="1" id="KW-1133">Transmembrane helix</keyword>
<evidence type="ECO:0000313" key="4">
    <source>
        <dbReference type="Proteomes" id="UP000308671"/>
    </source>
</evidence>
<sequence length="200" mass="20949">MKFHNPASFSVSLILSVMVLGGSVYADEMGSASGNADARLEGEFAREFKGVWGRALSNLQIFAGSLGGVSADPITNSGDHARPFMVAGDTFPAFADAYSRSCANQNNKCADAANNPAKAVADLSVEGCQTQECMFIPSNSSSSSSSSKHTLSHLVKRQAGSSHGIWVGRLFGVLRGVVLFFLGSFGFVTLFFGGFLVGVC</sequence>